<protein>
    <submittedName>
        <fullName evidence="2">Putative diguanylate cyclase YcdT</fullName>
        <ecNumber evidence="2">2.7.7.65</ecNumber>
    </submittedName>
</protein>
<evidence type="ECO:0000259" key="1">
    <source>
        <dbReference type="PROSITE" id="PS50887"/>
    </source>
</evidence>
<sequence>MKREPLIQEVANLVCMLRSDVVGAIILTETRTDEAALLKICDPSCRIIVTKEVVSVISLVVQRGYQGVCGISSAGQVDNSASIFRPESGCALGLLLDYEVCDEAARATAGQNWVRAFLAEGHRLLSYAIVELLAEEPSNTERPLARHKTEKEWIDSAAALPELVASLKAENIVDKMLAVIDAVAPRGVMPELVPASNEWVRQIVANAEPVVVERDRLFWEILQWERRNRSFRVFRQWRVFEPFGMLYDQRYWIHDLKAFCMGRMGVDRICVFKLDLDNFKNVNTQLGHCGGDEAIMLASAIIRDLMAGECLLYRRGGDEFVALGLDMSADHGRRVGDLLREEMEKRFSDWCSTRAVSPAVTASIGIVFVRQFLRFDCLTESLDRTQEAAKRSGKNCVRFESLDGDRP</sequence>
<evidence type="ECO:0000313" key="2">
    <source>
        <dbReference type="EMBL" id="OIQ90474.1"/>
    </source>
</evidence>
<keyword evidence="2" id="KW-0808">Transferase</keyword>
<dbReference type="InterPro" id="IPR050469">
    <property type="entry name" value="Diguanylate_Cyclase"/>
</dbReference>
<dbReference type="InterPro" id="IPR000160">
    <property type="entry name" value="GGDEF_dom"/>
</dbReference>
<gene>
    <name evidence="2" type="primary">ycdT_6</name>
    <name evidence="2" type="ORF">GALL_276130</name>
</gene>
<dbReference type="SUPFAM" id="SSF55073">
    <property type="entry name" value="Nucleotide cyclase"/>
    <property type="match status" value="1"/>
</dbReference>
<reference evidence="2" key="1">
    <citation type="submission" date="2016-10" db="EMBL/GenBank/DDBJ databases">
        <title>Sequence of Gallionella enrichment culture.</title>
        <authorList>
            <person name="Poehlein A."/>
            <person name="Muehling M."/>
            <person name="Daniel R."/>
        </authorList>
    </citation>
    <scope>NUCLEOTIDE SEQUENCE</scope>
</reference>
<keyword evidence="2" id="KW-0548">Nucleotidyltransferase</keyword>
<dbReference type="GO" id="GO:0052621">
    <property type="term" value="F:diguanylate cyclase activity"/>
    <property type="evidence" value="ECO:0007669"/>
    <property type="project" value="UniProtKB-EC"/>
</dbReference>
<dbReference type="AlphaFoldDB" id="A0A1J5R4U4"/>
<dbReference type="CDD" id="cd01949">
    <property type="entry name" value="GGDEF"/>
    <property type="match status" value="1"/>
</dbReference>
<dbReference type="Gene3D" id="3.30.70.270">
    <property type="match status" value="1"/>
</dbReference>
<accession>A0A1J5R4U4</accession>
<dbReference type="Pfam" id="PF00990">
    <property type="entry name" value="GGDEF"/>
    <property type="match status" value="1"/>
</dbReference>
<dbReference type="PANTHER" id="PTHR45138">
    <property type="entry name" value="REGULATORY COMPONENTS OF SENSORY TRANSDUCTION SYSTEM"/>
    <property type="match status" value="1"/>
</dbReference>
<dbReference type="SMART" id="SM00267">
    <property type="entry name" value="GGDEF"/>
    <property type="match status" value="1"/>
</dbReference>
<comment type="caution">
    <text evidence="2">The sequence shown here is derived from an EMBL/GenBank/DDBJ whole genome shotgun (WGS) entry which is preliminary data.</text>
</comment>
<dbReference type="EMBL" id="MLJW01000290">
    <property type="protein sequence ID" value="OIQ90474.1"/>
    <property type="molecule type" value="Genomic_DNA"/>
</dbReference>
<dbReference type="EC" id="2.7.7.65" evidence="2"/>
<dbReference type="InterPro" id="IPR029787">
    <property type="entry name" value="Nucleotide_cyclase"/>
</dbReference>
<feature type="domain" description="GGDEF" evidence="1">
    <location>
        <begin position="267"/>
        <end position="402"/>
    </location>
</feature>
<organism evidence="2">
    <name type="scientific">mine drainage metagenome</name>
    <dbReference type="NCBI Taxonomy" id="410659"/>
    <lineage>
        <taxon>unclassified sequences</taxon>
        <taxon>metagenomes</taxon>
        <taxon>ecological metagenomes</taxon>
    </lineage>
</organism>
<dbReference type="NCBIfam" id="TIGR00254">
    <property type="entry name" value="GGDEF"/>
    <property type="match status" value="1"/>
</dbReference>
<proteinExistence type="predicted"/>
<dbReference type="PROSITE" id="PS50887">
    <property type="entry name" value="GGDEF"/>
    <property type="match status" value="1"/>
</dbReference>
<dbReference type="PANTHER" id="PTHR45138:SF9">
    <property type="entry name" value="DIGUANYLATE CYCLASE DGCM-RELATED"/>
    <property type="match status" value="1"/>
</dbReference>
<name>A0A1J5R4U4_9ZZZZ</name>
<dbReference type="InterPro" id="IPR043128">
    <property type="entry name" value="Rev_trsase/Diguanyl_cyclase"/>
</dbReference>